<evidence type="ECO:0000259" key="4">
    <source>
        <dbReference type="SMART" id="SM00382"/>
    </source>
</evidence>
<dbReference type="AlphaFoldDB" id="A0A1H5V0T3"/>
<evidence type="ECO:0000256" key="1">
    <source>
        <dbReference type="ARBA" id="ARBA00006914"/>
    </source>
</evidence>
<dbReference type="InterPro" id="IPR003593">
    <property type="entry name" value="AAA+_ATPase"/>
</dbReference>
<protein>
    <submittedName>
        <fullName evidence="5">ATPase family associated with various cellular activities (AAA)</fullName>
    </submittedName>
</protein>
<dbReference type="Gene3D" id="3.40.50.300">
    <property type="entry name" value="P-loop containing nucleotide triphosphate hydrolases"/>
    <property type="match status" value="1"/>
</dbReference>
<accession>A0A1H5V0T3</accession>
<dbReference type="RefSeq" id="WP_103915644.1">
    <property type="nucleotide sequence ID" value="NZ_FNUV01000004.1"/>
</dbReference>
<dbReference type="SUPFAM" id="SSF52540">
    <property type="entry name" value="P-loop containing nucleoside triphosphate hydrolases"/>
    <property type="match status" value="1"/>
</dbReference>
<evidence type="ECO:0000256" key="2">
    <source>
        <dbReference type="ARBA" id="ARBA00022741"/>
    </source>
</evidence>
<keyword evidence="2" id="KW-0547">Nucleotide-binding</keyword>
<dbReference type="GO" id="GO:0005524">
    <property type="term" value="F:ATP binding"/>
    <property type="evidence" value="ECO:0007669"/>
    <property type="project" value="UniProtKB-KW"/>
</dbReference>
<comment type="similarity">
    <text evidence="1">Belongs to the AAA ATPase family.</text>
</comment>
<dbReference type="CDD" id="cd19481">
    <property type="entry name" value="RecA-like_protease"/>
    <property type="match status" value="1"/>
</dbReference>
<name>A0A1H5V0T3_XYLRU</name>
<evidence type="ECO:0000313" key="5">
    <source>
        <dbReference type="EMBL" id="SEF80311.1"/>
    </source>
</evidence>
<sequence length="555" mass="64714">MEAKQKKQMDLLTAIEQIVEKARDSKLCPEFYRKASRYIKYVSDKLDLTKEQSVMLALFMNRSDDSSIRISELSEDVKCSTIHILRYMNDIHILEKREFVRCCRDFHGYRKSISYRVPFDVIEAMKRDEKYVPRRCTGLSCQELFGEFEELFELRKENEITYEALTQKINSLFEDNKQLKFVKLVNGFFPVGENDDKMLLVLFCHLCVNNGDDNIGFHDLDFLFDDKREWNRQKRKISNGDHFLFYENIIEYNNDNGMVDRESFRVTQKFKDEALSEVVLTTTSRDKNSSDYVQSDKIVEKQLFYGQSIQNQIDELGGLLDEGHYQEITSRMKKAGFRCGFTCLFYGAPGTGKTETVLQLARQTGRDILQVDVSKIKSCWVGESEKNIKNLFDTYKEKVKKSEKAPILLFNEADAIINKRQEGAERSVDKMENSIQNIILQEMENLDGIMIATTNLAQNMDKAFERRFLYKIKFEKPTLEARMHIWHEMIPALSESDTKTLAEKYEFSGGQIENIARHNAINGILYGDKGNSLEALMSYCDNERLETKQTRKIGF</sequence>
<organism evidence="5 6">
    <name type="scientific">Xylanibacter ruminicola</name>
    <name type="common">Prevotella ruminicola</name>
    <dbReference type="NCBI Taxonomy" id="839"/>
    <lineage>
        <taxon>Bacteria</taxon>
        <taxon>Pseudomonadati</taxon>
        <taxon>Bacteroidota</taxon>
        <taxon>Bacteroidia</taxon>
        <taxon>Bacteroidales</taxon>
        <taxon>Prevotellaceae</taxon>
        <taxon>Xylanibacter</taxon>
    </lineage>
</organism>
<proteinExistence type="inferred from homology"/>
<dbReference type="InterPro" id="IPR003959">
    <property type="entry name" value="ATPase_AAA_core"/>
</dbReference>
<feature type="domain" description="AAA+ ATPase" evidence="4">
    <location>
        <begin position="339"/>
        <end position="478"/>
    </location>
</feature>
<reference evidence="5 6" key="1">
    <citation type="submission" date="2016-10" db="EMBL/GenBank/DDBJ databases">
        <authorList>
            <person name="de Groot N.N."/>
        </authorList>
    </citation>
    <scope>NUCLEOTIDE SEQUENCE [LARGE SCALE GENOMIC DNA]</scope>
    <source>
        <strain evidence="5 6">AR32</strain>
    </source>
</reference>
<dbReference type="GO" id="GO:0016887">
    <property type="term" value="F:ATP hydrolysis activity"/>
    <property type="evidence" value="ECO:0007669"/>
    <property type="project" value="InterPro"/>
</dbReference>
<dbReference type="SMART" id="SM00382">
    <property type="entry name" value="AAA"/>
    <property type="match status" value="1"/>
</dbReference>
<dbReference type="Pfam" id="PF00004">
    <property type="entry name" value="AAA"/>
    <property type="match status" value="1"/>
</dbReference>
<dbReference type="Proteomes" id="UP000236735">
    <property type="component" value="Unassembled WGS sequence"/>
</dbReference>
<dbReference type="PANTHER" id="PTHR23073">
    <property type="entry name" value="26S PROTEASOME REGULATORY SUBUNIT"/>
    <property type="match status" value="1"/>
</dbReference>
<gene>
    <name evidence="5" type="ORF">SAMN05216354_1644</name>
</gene>
<evidence type="ECO:0000256" key="3">
    <source>
        <dbReference type="ARBA" id="ARBA00022840"/>
    </source>
</evidence>
<dbReference type="InterPro" id="IPR027417">
    <property type="entry name" value="P-loop_NTPase"/>
</dbReference>
<keyword evidence="3" id="KW-0067">ATP-binding</keyword>
<dbReference type="InterPro" id="IPR050221">
    <property type="entry name" value="26S_Proteasome_ATPase"/>
</dbReference>
<dbReference type="EMBL" id="FNUV01000004">
    <property type="protein sequence ID" value="SEF80311.1"/>
    <property type="molecule type" value="Genomic_DNA"/>
</dbReference>
<evidence type="ECO:0000313" key="6">
    <source>
        <dbReference type="Proteomes" id="UP000236735"/>
    </source>
</evidence>